<feature type="coiled-coil region" evidence="9">
    <location>
        <begin position="295"/>
        <end position="322"/>
    </location>
</feature>
<feature type="domain" description="PAS" evidence="13">
    <location>
        <begin position="312"/>
        <end position="383"/>
    </location>
</feature>
<dbReference type="InterPro" id="IPR000014">
    <property type="entry name" value="PAS"/>
</dbReference>
<dbReference type="FunFam" id="3.30.565.10:FF:000006">
    <property type="entry name" value="Sensor histidine kinase WalK"/>
    <property type="match status" value="1"/>
</dbReference>
<dbReference type="InterPro" id="IPR035965">
    <property type="entry name" value="PAS-like_dom_sf"/>
</dbReference>
<dbReference type="Gene3D" id="3.40.50.2300">
    <property type="match status" value="1"/>
</dbReference>
<feature type="domain" description="PAC" evidence="14">
    <location>
        <begin position="386"/>
        <end position="439"/>
    </location>
</feature>
<dbReference type="Pfam" id="PF00072">
    <property type="entry name" value="Response_reg"/>
    <property type="match status" value="1"/>
</dbReference>
<dbReference type="InterPro" id="IPR005467">
    <property type="entry name" value="His_kinase_dom"/>
</dbReference>
<feature type="region of interest" description="Disordered" evidence="10">
    <location>
        <begin position="1"/>
        <end position="23"/>
    </location>
</feature>
<dbReference type="Pfam" id="PF08447">
    <property type="entry name" value="PAS_3"/>
    <property type="match status" value="1"/>
</dbReference>
<dbReference type="SMART" id="SM00387">
    <property type="entry name" value="HATPase_c"/>
    <property type="match status" value="1"/>
</dbReference>
<feature type="domain" description="PAS" evidence="13">
    <location>
        <begin position="186"/>
        <end position="246"/>
    </location>
</feature>
<dbReference type="SMART" id="SM00086">
    <property type="entry name" value="PAC"/>
    <property type="match status" value="2"/>
</dbReference>
<dbReference type="SMART" id="SM00388">
    <property type="entry name" value="HisKA"/>
    <property type="match status" value="1"/>
</dbReference>
<dbReference type="SUPFAM" id="SSF55874">
    <property type="entry name" value="ATPase domain of HSP90 chaperone/DNA topoisomerase II/histidine kinase"/>
    <property type="match status" value="1"/>
</dbReference>
<dbReference type="CDD" id="cd00130">
    <property type="entry name" value="PAS"/>
    <property type="match status" value="2"/>
</dbReference>
<evidence type="ECO:0000256" key="8">
    <source>
        <dbReference type="PROSITE-ProRule" id="PRU00169"/>
    </source>
</evidence>
<feature type="domain" description="Histidine kinase" evidence="11">
    <location>
        <begin position="457"/>
        <end position="671"/>
    </location>
</feature>
<dbReference type="Proteomes" id="UP000265715">
    <property type="component" value="Unassembled WGS sequence"/>
</dbReference>
<evidence type="ECO:0000256" key="9">
    <source>
        <dbReference type="SAM" id="Coils"/>
    </source>
</evidence>
<evidence type="ECO:0000256" key="3">
    <source>
        <dbReference type="ARBA" id="ARBA00022553"/>
    </source>
</evidence>
<dbReference type="PANTHER" id="PTHR43047:SF72">
    <property type="entry name" value="OSMOSENSING HISTIDINE PROTEIN KINASE SLN1"/>
    <property type="match status" value="1"/>
</dbReference>
<comment type="catalytic activity">
    <reaction evidence="1">
        <text>ATP + protein L-histidine = ADP + protein N-phospho-L-histidine.</text>
        <dbReference type="EC" id="2.7.13.3"/>
    </reaction>
</comment>
<dbReference type="Pfam" id="PF00512">
    <property type="entry name" value="HisKA"/>
    <property type="match status" value="1"/>
</dbReference>
<proteinExistence type="predicted"/>
<dbReference type="SUPFAM" id="SSF55785">
    <property type="entry name" value="PYP-like sensor domain (PAS domain)"/>
    <property type="match status" value="2"/>
</dbReference>
<evidence type="ECO:0000259" key="12">
    <source>
        <dbReference type="PROSITE" id="PS50110"/>
    </source>
</evidence>
<gene>
    <name evidence="15" type="primary">phoR_5</name>
    <name evidence="15" type="ORF">Mterra_03087</name>
</gene>
<dbReference type="InterPro" id="IPR003661">
    <property type="entry name" value="HisK_dim/P_dom"/>
</dbReference>
<keyword evidence="6" id="KW-0902">Two-component regulatory system</keyword>
<dbReference type="PROSITE" id="PS50109">
    <property type="entry name" value="HIS_KIN"/>
    <property type="match status" value="1"/>
</dbReference>
<evidence type="ECO:0000259" key="14">
    <source>
        <dbReference type="PROSITE" id="PS50113"/>
    </source>
</evidence>
<dbReference type="FunFam" id="1.10.287.130:FF:000001">
    <property type="entry name" value="Two-component sensor histidine kinase"/>
    <property type="match status" value="1"/>
</dbReference>
<dbReference type="InterPro" id="IPR013655">
    <property type="entry name" value="PAS_fold_3"/>
</dbReference>
<reference evidence="15 16" key="1">
    <citation type="submission" date="2018-08" db="EMBL/GenBank/DDBJ databases">
        <title>Meiothermus terrae DSM 26712 genome sequencing project.</title>
        <authorList>
            <person name="Da Costa M.S."/>
            <person name="Albuquerque L."/>
            <person name="Raposo P."/>
            <person name="Froufe H.J.C."/>
            <person name="Barroso C.S."/>
            <person name="Egas C."/>
        </authorList>
    </citation>
    <scope>NUCLEOTIDE SEQUENCE [LARGE SCALE GENOMIC DNA]</scope>
    <source>
        <strain evidence="15 16">DSM 26712</strain>
    </source>
</reference>
<dbReference type="InterPro" id="IPR036890">
    <property type="entry name" value="HATPase_C_sf"/>
</dbReference>
<evidence type="ECO:0000256" key="5">
    <source>
        <dbReference type="ARBA" id="ARBA00022777"/>
    </source>
</evidence>
<dbReference type="PANTHER" id="PTHR43047">
    <property type="entry name" value="TWO-COMPONENT HISTIDINE PROTEIN KINASE"/>
    <property type="match status" value="1"/>
</dbReference>
<dbReference type="PROSITE" id="PS50112">
    <property type="entry name" value="PAS"/>
    <property type="match status" value="2"/>
</dbReference>
<protein>
    <recommendedName>
        <fullName evidence="2">histidine kinase</fullName>
        <ecNumber evidence="2">2.7.13.3</ecNumber>
    </recommendedName>
</protein>
<dbReference type="PROSITE" id="PS50110">
    <property type="entry name" value="RESPONSE_REGULATORY"/>
    <property type="match status" value="1"/>
</dbReference>
<evidence type="ECO:0000256" key="10">
    <source>
        <dbReference type="SAM" id="MobiDB-lite"/>
    </source>
</evidence>
<dbReference type="PROSITE" id="PS50113">
    <property type="entry name" value="PAC"/>
    <property type="match status" value="1"/>
</dbReference>
<evidence type="ECO:0000259" key="11">
    <source>
        <dbReference type="PROSITE" id="PS50109"/>
    </source>
</evidence>
<dbReference type="SMART" id="SM00448">
    <property type="entry name" value="REC"/>
    <property type="match status" value="1"/>
</dbReference>
<dbReference type="InterPro" id="IPR036097">
    <property type="entry name" value="HisK_dim/P_sf"/>
</dbReference>
<dbReference type="AlphaFoldDB" id="A0A399EEI1"/>
<dbReference type="InterPro" id="IPR001789">
    <property type="entry name" value="Sig_transdc_resp-reg_receiver"/>
</dbReference>
<sequence>MGTPANLEHPHPQAEAVPGRQEKAMQQGEKVNILMVDDQPAKLLSYEAILSGLGENLIKADSARSALEHLLKTDVAVVLMDVNMPDVDGFELAAMIREHPRYEQTAIIFVSAVRLTEEDLVRGYSLGAVDYVSVPVVPEVLRAKVGVFAELYRKTRQLERLNRELERRVEERTRELEARRLEGERTSALLETVLASAPAGIAVYDRELRFVRVNEALARLTGLPAEEHLGRTMGEALPALAPLVEPILHEVLRTGEPVLDVGVAGRPDRPGDGGYYLASYYPIRENGEVWGVGAVVQDISERKRAEEELRASEERFRLMADAVPQVIWMTDAQGRAEFFNREWTDYCGVPFEPTTTAQLVATFTHPDDAPRVLAAFEEARRTGGPFEVEQRNRSASGEYRWFLNRGRPYRDPRTGEVVKWFGVGVDIHDRKLAEAALQASERRYRELSEAQKRFVNDAAHELRAPLTAIVGNLQLLARFKNMRKADREEALAEVTREAVRLSRLVNDMLALARGDAGLRLRLEPLRLDEVLREAFATARVLGKDHRMERGPLPEAWVTGDADRLKQLALQLLENALKYTPAGGTVRLELDLGDAHAEFRVADTGVGIAPEDLPHVFERFYRADRARSRAVGGSGLGLAIARWIAEQHGGGIRLESELGKGTVAVVRLPLAPDAPRGR</sequence>
<keyword evidence="3 8" id="KW-0597">Phosphoprotein</keyword>
<dbReference type="PRINTS" id="PR00344">
    <property type="entry name" value="BCTRLSENSOR"/>
</dbReference>
<dbReference type="Pfam" id="PF02518">
    <property type="entry name" value="HATPase_c"/>
    <property type="match status" value="1"/>
</dbReference>
<dbReference type="SUPFAM" id="SSF52172">
    <property type="entry name" value="CheY-like"/>
    <property type="match status" value="1"/>
</dbReference>
<comment type="caution">
    <text evidence="15">The sequence shown here is derived from an EMBL/GenBank/DDBJ whole genome shotgun (WGS) entry which is preliminary data.</text>
</comment>
<evidence type="ECO:0000256" key="1">
    <source>
        <dbReference type="ARBA" id="ARBA00000085"/>
    </source>
</evidence>
<dbReference type="Pfam" id="PF08448">
    <property type="entry name" value="PAS_4"/>
    <property type="match status" value="1"/>
</dbReference>
<dbReference type="FunFam" id="3.30.450.20:FF:000099">
    <property type="entry name" value="Sensory box sensor histidine kinase"/>
    <property type="match status" value="1"/>
</dbReference>
<evidence type="ECO:0000256" key="7">
    <source>
        <dbReference type="ARBA" id="ARBA00023136"/>
    </source>
</evidence>
<dbReference type="InterPro" id="IPR004358">
    <property type="entry name" value="Sig_transdc_His_kin-like_C"/>
</dbReference>
<keyword evidence="7" id="KW-0472">Membrane</keyword>
<keyword evidence="9" id="KW-0175">Coiled coil</keyword>
<dbReference type="InterPro" id="IPR000700">
    <property type="entry name" value="PAS-assoc_C"/>
</dbReference>
<dbReference type="InterPro" id="IPR013656">
    <property type="entry name" value="PAS_4"/>
</dbReference>
<dbReference type="GO" id="GO:0000155">
    <property type="term" value="F:phosphorelay sensor kinase activity"/>
    <property type="evidence" value="ECO:0007669"/>
    <property type="project" value="InterPro"/>
</dbReference>
<dbReference type="CDD" id="cd00075">
    <property type="entry name" value="HATPase"/>
    <property type="match status" value="1"/>
</dbReference>
<dbReference type="InterPro" id="IPR003594">
    <property type="entry name" value="HATPase_dom"/>
</dbReference>
<evidence type="ECO:0000313" key="16">
    <source>
        <dbReference type="Proteomes" id="UP000265715"/>
    </source>
</evidence>
<name>A0A399EEI1_9DEIN</name>
<feature type="coiled-coil region" evidence="9">
    <location>
        <begin position="148"/>
        <end position="182"/>
    </location>
</feature>
<dbReference type="EMBL" id="QXDL01000164">
    <property type="protein sequence ID" value="RIH81559.1"/>
    <property type="molecule type" value="Genomic_DNA"/>
</dbReference>
<feature type="modified residue" description="4-aspartylphosphate" evidence="8">
    <location>
        <position position="81"/>
    </location>
</feature>
<dbReference type="SUPFAM" id="SSF47384">
    <property type="entry name" value="Homodimeric domain of signal transducing histidine kinase"/>
    <property type="match status" value="1"/>
</dbReference>
<evidence type="ECO:0000256" key="4">
    <source>
        <dbReference type="ARBA" id="ARBA00022679"/>
    </source>
</evidence>
<evidence type="ECO:0000313" key="15">
    <source>
        <dbReference type="EMBL" id="RIH81559.1"/>
    </source>
</evidence>
<accession>A0A399EEI1</accession>
<dbReference type="Gene3D" id="1.10.287.130">
    <property type="match status" value="1"/>
</dbReference>
<dbReference type="OrthoDB" id="112712at2"/>
<keyword evidence="5" id="KW-0418">Kinase</keyword>
<dbReference type="NCBIfam" id="TIGR00229">
    <property type="entry name" value="sensory_box"/>
    <property type="match status" value="2"/>
</dbReference>
<dbReference type="RefSeq" id="WP_119316040.1">
    <property type="nucleotide sequence ID" value="NZ_QXDL01000164.1"/>
</dbReference>
<dbReference type="EC" id="2.7.13.3" evidence="2"/>
<feature type="domain" description="Response regulatory" evidence="12">
    <location>
        <begin position="32"/>
        <end position="149"/>
    </location>
</feature>
<keyword evidence="4 15" id="KW-0808">Transferase</keyword>
<keyword evidence="16" id="KW-1185">Reference proteome</keyword>
<dbReference type="CDD" id="cd00082">
    <property type="entry name" value="HisKA"/>
    <property type="match status" value="1"/>
</dbReference>
<evidence type="ECO:0000259" key="13">
    <source>
        <dbReference type="PROSITE" id="PS50112"/>
    </source>
</evidence>
<dbReference type="SMART" id="SM00091">
    <property type="entry name" value="PAS"/>
    <property type="match status" value="2"/>
</dbReference>
<dbReference type="InterPro" id="IPR001610">
    <property type="entry name" value="PAC"/>
</dbReference>
<dbReference type="Gene3D" id="3.30.450.20">
    <property type="entry name" value="PAS domain"/>
    <property type="match status" value="2"/>
</dbReference>
<dbReference type="InterPro" id="IPR011006">
    <property type="entry name" value="CheY-like_superfamily"/>
</dbReference>
<evidence type="ECO:0000256" key="2">
    <source>
        <dbReference type="ARBA" id="ARBA00012438"/>
    </source>
</evidence>
<evidence type="ECO:0000256" key="6">
    <source>
        <dbReference type="ARBA" id="ARBA00023012"/>
    </source>
</evidence>
<organism evidence="15 16">
    <name type="scientific">Calidithermus terrae</name>
    <dbReference type="NCBI Taxonomy" id="1408545"/>
    <lineage>
        <taxon>Bacteria</taxon>
        <taxon>Thermotogati</taxon>
        <taxon>Deinococcota</taxon>
        <taxon>Deinococci</taxon>
        <taxon>Thermales</taxon>
        <taxon>Thermaceae</taxon>
        <taxon>Calidithermus</taxon>
    </lineage>
</organism>
<dbReference type="Gene3D" id="3.30.565.10">
    <property type="entry name" value="Histidine kinase-like ATPase, C-terminal domain"/>
    <property type="match status" value="1"/>
</dbReference>